<keyword evidence="1" id="KW-1133">Transmembrane helix</keyword>
<feature type="transmembrane region" description="Helical" evidence="1">
    <location>
        <begin position="188"/>
        <end position="209"/>
    </location>
</feature>
<dbReference type="GeneID" id="24126683"/>
<reference evidence="2 3" key="1">
    <citation type="journal article" date="2013" name="PLoS Genet.">
        <title>Distinctive expansion of potential virulence genes in the genome of the oomycete fish pathogen Saprolegnia parasitica.</title>
        <authorList>
            <person name="Jiang R.H."/>
            <person name="de Bruijn I."/>
            <person name="Haas B.J."/>
            <person name="Belmonte R."/>
            <person name="Lobach L."/>
            <person name="Christie J."/>
            <person name="van den Ackerveken G."/>
            <person name="Bottin A."/>
            <person name="Bulone V."/>
            <person name="Diaz-Moreno S.M."/>
            <person name="Dumas B."/>
            <person name="Fan L."/>
            <person name="Gaulin E."/>
            <person name="Govers F."/>
            <person name="Grenville-Briggs L.J."/>
            <person name="Horner N.R."/>
            <person name="Levin J.Z."/>
            <person name="Mammella M."/>
            <person name="Meijer H.J."/>
            <person name="Morris P."/>
            <person name="Nusbaum C."/>
            <person name="Oome S."/>
            <person name="Phillips A.J."/>
            <person name="van Rooyen D."/>
            <person name="Rzeszutek E."/>
            <person name="Saraiva M."/>
            <person name="Secombes C.J."/>
            <person name="Seidl M.F."/>
            <person name="Snel B."/>
            <person name="Stassen J.H."/>
            <person name="Sykes S."/>
            <person name="Tripathy S."/>
            <person name="van den Berg H."/>
            <person name="Vega-Arreguin J.C."/>
            <person name="Wawra S."/>
            <person name="Young S.K."/>
            <person name="Zeng Q."/>
            <person name="Dieguez-Uribeondo J."/>
            <person name="Russ C."/>
            <person name="Tyler B.M."/>
            <person name="van West P."/>
        </authorList>
    </citation>
    <scope>NUCLEOTIDE SEQUENCE [LARGE SCALE GENOMIC DNA]</scope>
    <source>
        <strain evidence="2 3">CBS 223.65</strain>
    </source>
</reference>
<keyword evidence="1" id="KW-0812">Transmembrane</keyword>
<proteinExistence type="predicted"/>
<protein>
    <submittedName>
        <fullName evidence="2">Uncharacterized protein</fullName>
    </submittedName>
</protein>
<dbReference type="EMBL" id="KK583199">
    <property type="protein sequence ID" value="KDO31036.1"/>
    <property type="molecule type" value="Genomic_DNA"/>
</dbReference>
<dbReference type="RefSeq" id="XP_012198213.1">
    <property type="nucleotide sequence ID" value="XM_012342823.1"/>
</dbReference>
<evidence type="ECO:0000313" key="3">
    <source>
        <dbReference type="Proteomes" id="UP000030745"/>
    </source>
</evidence>
<keyword evidence="3" id="KW-1185">Reference proteome</keyword>
<accession>A0A067CWW1</accession>
<dbReference type="KEGG" id="spar:SPRG_04223"/>
<dbReference type="VEuPathDB" id="FungiDB:SPRG_04223"/>
<keyword evidence="1" id="KW-0472">Membrane</keyword>
<dbReference type="Proteomes" id="UP000030745">
    <property type="component" value="Unassembled WGS sequence"/>
</dbReference>
<evidence type="ECO:0000256" key="1">
    <source>
        <dbReference type="SAM" id="Phobius"/>
    </source>
</evidence>
<evidence type="ECO:0000313" key="2">
    <source>
        <dbReference type="EMBL" id="KDO31036.1"/>
    </source>
</evidence>
<dbReference type="OrthoDB" id="79718at2759"/>
<gene>
    <name evidence="2" type="ORF">SPRG_04223</name>
</gene>
<organism evidence="2 3">
    <name type="scientific">Saprolegnia parasitica (strain CBS 223.65)</name>
    <dbReference type="NCBI Taxonomy" id="695850"/>
    <lineage>
        <taxon>Eukaryota</taxon>
        <taxon>Sar</taxon>
        <taxon>Stramenopiles</taxon>
        <taxon>Oomycota</taxon>
        <taxon>Saprolegniomycetes</taxon>
        <taxon>Saprolegniales</taxon>
        <taxon>Saprolegniaceae</taxon>
        <taxon>Saprolegnia</taxon>
    </lineage>
</organism>
<sequence length="229" mass="24217">MAAGRGLLDRVVGRLRGALPSRDAKAALLQAKAKDMAEAATSATTSRLTQLQAQSSAQLQETRARVLSSAQALAMSSKARLQDMGASAVDASKHKLQAVGASTANAAKHKFQAVRSSATHVAKETLQRAGGSLTDASKSVATKAQQQVTKVSQNALGGAVKAHASTLQRHLVESMDPREKARKLRNQVLWFVFSAIFVYGFASAIPPAISKYLVEKERLAAAQPSRDEA</sequence>
<dbReference type="AlphaFoldDB" id="A0A067CWW1"/>
<name>A0A067CWW1_SAPPC</name>
<dbReference type="OMA" id="HAMAKYA"/>